<evidence type="ECO:0000259" key="1">
    <source>
        <dbReference type="Pfam" id="PF01208"/>
    </source>
</evidence>
<dbReference type="AlphaFoldDB" id="A0A8J6NLV7"/>
<reference evidence="2 3" key="1">
    <citation type="submission" date="2020-08" db="EMBL/GenBank/DDBJ databases">
        <title>Bridging the membrane lipid divide: bacteria of the FCB group superphylum have the potential to synthesize archaeal ether lipids.</title>
        <authorList>
            <person name="Villanueva L."/>
            <person name="Von Meijenfeldt F.A.B."/>
            <person name="Westbye A.B."/>
            <person name="Yadav S."/>
            <person name="Hopmans E.C."/>
            <person name="Dutilh B.E."/>
            <person name="Sinninghe Damste J.S."/>
        </authorList>
    </citation>
    <scope>NUCLEOTIDE SEQUENCE [LARGE SCALE GENOMIC DNA]</scope>
    <source>
        <strain evidence="2">NIOZ-UU30</strain>
    </source>
</reference>
<dbReference type="SUPFAM" id="SSF51726">
    <property type="entry name" value="UROD/MetE-like"/>
    <property type="match status" value="1"/>
</dbReference>
<dbReference type="PANTHER" id="PTHR47099">
    <property type="entry name" value="METHYLCOBAMIDE:COM METHYLTRANSFERASE MTBA"/>
    <property type="match status" value="1"/>
</dbReference>
<proteinExistence type="predicted"/>
<protein>
    <recommendedName>
        <fullName evidence="1">Uroporphyrinogen decarboxylase (URO-D) domain-containing protein</fullName>
    </recommendedName>
</protein>
<dbReference type="PANTHER" id="PTHR47099:SF1">
    <property type="entry name" value="METHYLCOBAMIDE:COM METHYLTRANSFERASE MTBA"/>
    <property type="match status" value="1"/>
</dbReference>
<accession>A0A8J6NLV7</accession>
<name>A0A8J6NLV7_9BACT</name>
<dbReference type="Pfam" id="PF01208">
    <property type="entry name" value="URO-D"/>
    <property type="match status" value="1"/>
</dbReference>
<feature type="domain" description="Uroporphyrinogen decarboxylase (URO-D)" evidence="1">
    <location>
        <begin position="14"/>
        <end position="274"/>
    </location>
</feature>
<dbReference type="InterPro" id="IPR038071">
    <property type="entry name" value="UROD/MetE-like_sf"/>
</dbReference>
<dbReference type="Proteomes" id="UP000603434">
    <property type="component" value="Unassembled WGS sequence"/>
</dbReference>
<dbReference type="EMBL" id="JACNJH010000076">
    <property type="protein sequence ID" value="MBC8360224.1"/>
    <property type="molecule type" value="Genomic_DNA"/>
</dbReference>
<comment type="caution">
    <text evidence="2">The sequence shown here is derived from an EMBL/GenBank/DDBJ whole genome shotgun (WGS) entry which is preliminary data.</text>
</comment>
<evidence type="ECO:0000313" key="3">
    <source>
        <dbReference type="Proteomes" id="UP000603434"/>
    </source>
</evidence>
<dbReference type="Gene3D" id="3.20.20.210">
    <property type="match status" value="1"/>
</dbReference>
<dbReference type="InterPro" id="IPR000257">
    <property type="entry name" value="Uroporphyrinogen_deCOase"/>
</dbReference>
<organism evidence="2 3">
    <name type="scientific">Candidatus Desulfatibia profunda</name>
    <dbReference type="NCBI Taxonomy" id="2841695"/>
    <lineage>
        <taxon>Bacteria</taxon>
        <taxon>Pseudomonadati</taxon>
        <taxon>Thermodesulfobacteriota</taxon>
        <taxon>Desulfobacteria</taxon>
        <taxon>Desulfobacterales</taxon>
        <taxon>Desulfobacterales incertae sedis</taxon>
        <taxon>Candidatus Desulfatibia</taxon>
    </lineage>
</organism>
<sequence>MSYYMYSNTQEVTPYERMMAALNGEKRDRVPVHFYPRWAALEYIGATFKQTWDDPDLYVKGQILAQERFQYDCVIDYDMMGPVEEAIGAKLKYPDNDVPQIAEPLIKTKEDMKKAKWKLDPRKNGNMPKVLYVISRLKEELIKRGRGTQHVPIMTWGSCPSRTAACLTGFKEWFLIVARDPDWAVELMELALDGWLQLVIAAWEAGADCVWVNDPVSSHDCISRDHYEKLTQPYERKFIEAIRRETGMNITMHPCGNWHDRLDLVYQNQADCYFLGPMDIELCTKKAVETNQKGISRIKALNGGIGAATPDTTDGQTKCSYATTMKRGKPADIEENGRVVIETVEKADFRCILGTNCWDVKGSSFANRDAMVYAARKYGQYQ</sequence>
<dbReference type="InterPro" id="IPR052024">
    <property type="entry name" value="Methanogen_methyltrans"/>
</dbReference>
<gene>
    <name evidence="2" type="ORF">H8E23_02340</name>
</gene>
<dbReference type="GO" id="GO:0004853">
    <property type="term" value="F:uroporphyrinogen decarboxylase activity"/>
    <property type="evidence" value="ECO:0007669"/>
    <property type="project" value="InterPro"/>
</dbReference>
<evidence type="ECO:0000313" key="2">
    <source>
        <dbReference type="EMBL" id="MBC8360224.1"/>
    </source>
</evidence>
<dbReference type="GO" id="GO:0006779">
    <property type="term" value="P:porphyrin-containing compound biosynthetic process"/>
    <property type="evidence" value="ECO:0007669"/>
    <property type="project" value="InterPro"/>
</dbReference>